<dbReference type="EMBL" id="BAAAYK010000010">
    <property type="protein sequence ID" value="GAA3352999.1"/>
    <property type="molecule type" value="Genomic_DNA"/>
</dbReference>
<comment type="caution">
    <text evidence="2">The sequence shown here is derived from an EMBL/GenBank/DDBJ whole genome shotgun (WGS) entry which is preliminary data.</text>
</comment>
<reference evidence="3" key="1">
    <citation type="journal article" date="2019" name="Int. J. Syst. Evol. Microbiol.">
        <title>The Global Catalogue of Microorganisms (GCM) 10K type strain sequencing project: providing services to taxonomists for standard genome sequencing and annotation.</title>
        <authorList>
            <consortium name="The Broad Institute Genomics Platform"/>
            <consortium name="The Broad Institute Genome Sequencing Center for Infectious Disease"/>
            <person name="Wu L."/>
            <person name="Ma J."/>
        </authorList>
    </citation>
    <scope>NUCLEOTIDE SEQUENCE [LARGE SCALE GENOMIC DNA]</scope>
    <source>
        <strain evidence="3">JCM 9687</strain>
    </source>
</reference>
<sequence length="64" mass="6866">MGGGAQPGRQERDPGPGREAGFSQWTLLKPAFFMANFLPSMGFLFPRGVEGGLVSVLKPDTRCP</sequence>
<gene>
    <name evidence="2" type="ORF">GCM10020366_04760</name>
</gene>
<keyword evidence="3" id="KW-1185">Reference proteome</keyword>
<name>A0ABP6RJ71_9PSEU</name>
<dbReference type="Proteomes" id="UP001500483">
    <property type="component" value="Unassembled WGS sequence"/>
</dbReference>
<organism evidence="2 3">
    <name type="scientific">Saccharopolyspora gregorii</name>
    <dbReference type="NCBI Taxonomy" id="33914"/>
    <lineage>
        <taxon>Bacteria</taxon>
        <taxon>Bacillati</taxon>
        <taxon>Actinomycetota</taxon>
        <taxon>Actinomycetes</taxon>
        <taxon>Pseudonocardiales</taxon>
        <taxon>Pseudonocardiaceae</taxon>
        <taxon>Saccharopolyspora</taxon>
    </lineage>
</organism>
<protein>
    <submittedName>
        <fullName evidence="2">Uncharacterized protein</fullName>
    </submittedName>
</protein>
<proteinExistence type="predicted"/>
<accession>A0ABP6RJ71</accession>
<evidence type="ECO:0000313" key="3">
    <source>
        <dbReference type="Proteomes" id="UP001500483"/>
    </source>
</evidence>
<evidence type="ECO:0000313" key="2">
    <source>
        <dbReference type="EMBL" id="GAA3352999.1"/>
    </source>
</evidence>
<feature type="region of interest" description="Disordered" evidence="1">
    <location>
        <begin position="1"/>
        <end position="22"/>
    </location>
</feature>
<evidence type="ECO:0000256" key="1">
    <source>
        <dbReference type="SAM" id="MobiDB-lite"/>
    </source>
</evidence>